<dbReference type="EMBL" id="JNUP01000065">
    <property type="protein sequence ID" value="KGE71533.1"/>
    <property type="molecule type" value="Genomic_DNA"/>
</dbReference>
<comment type="caution">
    <text evidence="1">The sequence shown here is derived from an EMBL/GenBank/DDBJ whole genome shotgun (WGS) entry which is preliminary data.</text>
</comment>
<dbReference type="Proteomes" id="UP000029692">
    <property type="component" value="Unassembled WGS sequence"/>
</dbReference>
<accession>A0A098QVV3</accession>
<dbReference type="RefSeq" id="WP_037547987.1">
    <property type="nucleotide sequence ID" value="NZ_JNUP01000065.1"/>
</dbReference>
<name>A0A098QVV3_9SPIO</name>
<proteinExistence type="predicted"/>
<gene>
    <name evidence="1" type="ORF">DC28_09530</name>
</gene>
<evidence type="ECO:0000313" key="2">
    <source>
        <dbReference type="Proteomes" id="UP000029692"/>
    </source>
</evidence>
<sequence length="81" mass="9608">MTGKSYQEEGIFPGNCTMNRTPLVDNLGTTFGILWETVKHLNTFWVVDRIFFCKFARFAIDNWYLLIREADRKFHGKMEKI</sequence>
<evidence type="ECO:0000313" key="1">
    <source>
        <dbReference type="EMBL" id="KGE71533.1"/>
    </source>
</evidence>
<dbReference type="AlphaFoldDB" id="A0A098QVV3"/>
<protein>
    <submittedName>
        <fullName evidence="1">Uncharacterized protein</fullName>
    </submittedName>
</protein>
<keyword evidence="2" id="KW-1185">Reference proteome</keyword>
<organism evidence="1 2">
    <name type="scientific">Spirochaeta lutea</name>
    <dbReference type="NCBI Taxonomy" id="1480694"/>
    <lineage>
        <taxon>Bacteria</taxon>
        <taxon>Pseudomonadati</taxon>
        <taxon>Spirochaetota</taxon>
        <taxon>Spirochaetia</taxon>
        <taxon>Spirochaetales</taxon>
        <taxon>Spirochaetaceae</taxon>
        <taxon>Spirochaeta</taxon>
    </lineage>
</organism>
<reference evidence="1 2" key="1">
    <citation type="submission" date="2014-05" db="EMBL/GenBank/DDBJ databases">
        <title>De novo Genome Sequence of Spirocheata sp.</title>
        <authorList>
            <person name="Shivani Y."/>
            <person name="Subhash Y."/>
            <person name="Tushar L."/>
            <person name="Sasikala C."/>
            <person name="Ramana C.V."/>
        </authorList>
    </citation>
    <scope>NUCLEOTIDE SEQUENCE [LARGE SCALE GENOMIC DNA]</scope>
    <source>
        <strain evidence="1 2">JC230</strain>
    </source>
</reference>